<dbReference type="SUPFAM" id="SSF51735">
    <property type="entry name" value="NAD(P)-binding Rossmann-fold domains"/>
    <property type="match status" value="1"/>
</dbReference>
<dbReference type="Pfam" id="PF00106">
    <property type="entry name" value="adh_short"/>
    <property type="match status" value="1"/>
</dbReference>
<keyword evidence="2" id="KW-0521">NADP</keyword>
<evidence type="ECO:0000313" key="5">
    <source>
        <dbReference type="Proteomes" id="UP001595075"/>
    </source>
</evidence>
<keyword evidence="5" id="KW-1185">Reference proteome</keyword>
<comment type="similarity">
    <text evidence="1">Belongs to the short-chain dehydrogenases/reductases (SDR) family.</text>
</comment>
<dbReference type="PRINTS" id="PR00081">
    <property type="entry name" value="GDHRDH"/>
</dbReference>
<evidence type="ECO:0008006" key="6">
    <source>
        <dbReference type="Google" id="ProtNLM"/>
    </source>
</evidence>
<dbReference type="PANTHER" id="PTHR24320:SF282">
    <property type="entry name" value="WW DOMAIN-CONTAINING OXIDOREDUCTASE"/>
    <property type="match status" value="1"/>
</dbReference>
<dbReference type="InterPro" id="IPR036291">
    <property type="entry name" value="NAD(P)-bd_dom_sf"/>
</dbReference>
<keyword evidence="3" id="KW-0560">Oxidoreductase</keyword>
<evidence type="ECO:0000313" key="4">
    <source>
        <dbReference type="EMBL" id="KAL2065814.1"/>
    </source>
</evidence>
<sequence>MTFKPEDLPGLKGKVFIVTGGNSGIGYHTVAQLASHGAHVYLCSRSTSNGDSAITSIKALHPTLDLKISLLQIDLASLSSVVAAAKKFLTLETSLHGLVNNAGIMGTAFQMTEDGHEAQWQTNYLSHWVLTTHLLPLMLKTSQGLPPGAVRIVNLTSSGHLNAPKIGIDFDDLALKEGGPWPRYGQSKLANILHAKTLHTLYGPGSPSAVSGKGEIWTTSVHPGVVETNLATAVEGSTFSTAVSVMRCLGLMYSAEKGAWSSLFCVAGTDMTKEQCGGYIDVHGRLGEPWWVSGKAKDERLAEKLEEWSKETMGREGWIESAAMS</sequence>
<name>A0ABR4C7A2_9HELO</name>
<comment type="caution">
    <text evidence="4">The sequence shown here is derived from an EMBL/GenBank/DDBJ whole genome shotgun (WGS) entry which is preliminary data.</text>
</comment>
<dbReference type="Proteomes" id="UP001595075">
    <property type="component" value="Unassembled WGS sequence"/>
</dbReference>
<proteinExistence type="inferred from homology"/>
<evidence type="ECO:0000256" key="3">
    <source>
        <dbReference type="ARBA" id="ARBA00023002"/>
    </source>
</evidence>
<dbReference type="PANTHER" id="PTHR24320">
    <property type="entry name" value="RETINOL DEHYDROGENASE"/>
    <property type="match status" value="1"/>
</dbReference>
<evidence type="ECO:0000256" key="1">
    <source>
        <dbReference type="ARBA" id="ARBA00006484"/>
    </source>
</evidence>
<dbReference type="InterPro" id="IPR002347">
    <property type="entry name" value="SDR_fam"/>
</dbReference>
<gene>
    <name evidence="4" type="ORF">VTL71DRAFT_3484</name>
</gene>
<evidence type="ECO:0000256" key="2">
    <source>
        <dbReference type="ARBA" id="ARBA00022857"/>
    </source>
</evidence>
<reference evidence="4 5" key="1">
    <citation type="journal article" date="2024" name="Commun. Biol.">
        <title>Comparative genomic analysis of thermophilic fungi reveals convergent evolutionary adaptations and gene losses.</title>
        <authorList>
            <person name="Steindorff A.S."/>
            <person name="Aguilar-Pontes M.V."/>
            <person name="Robinson A.J."/>
            <person name="Andreopoulos B."/>
            <person name="LaButti K."/>
            <person name="Kuo A."/>
            <person name="Mondo S."/>
            <person name="Riley R."/>
            <person name="Otillar R."/>
            <person name="Haridas S."/>
            <person name="Lipzen A."/>
            <person name="Grimwood J."/>
            <person name="Schmutz J."/>
            <person name="Clum A."/>
            <person name="Reid I.D."/>
            <person name="Moisan M.C."/>
            <person name="Butler G."/>
            <person name="Nguyen T.T.M."/>
            <person name="Dewar K."/>
            <person name="Conant G."/>
            <person name="Drula E."/>
            <person name="Henrissat B."/>
            <person name="Hansel C."/>
            <person name="Singer S."/>
            <person name="Hutchinson M.I."/>
            <person name="de Vries R.P."/>
            <person name="Natvig D.O."/>
            <person name="Powell A.J."/>
            <person name="Tsang A."/>
            <person name="Grigoriev I.V."/>
        </authorList>
    </citation>
    <scope>NUCLEOTIDE SEQUENCE [LARGE SCALE GENOMIC DNA]</scope>
    <source>
        <strain evidence="4 5">CBS 494.80</strain>
    </source>
</reference>
<organism evidence="4 5">
    <name type="scientific">Oculimacula yallundae</name>
    <dbReference type="NCBI Taxonomy" id="86028"/>
    <lineage>
        <taxon>Eukaryota</taxon>
        <taxon>Fungi</taxon>
        <taxon>Dikarya</taxon>
        <taxon>Ascomycota</taxon>
        <taxon>Pezizomycotina</taxon>
        <taxon>Leotiomycetes</taxon>
        <taxon>Helotiales</taxon>
        <taxon>Ploettnerulaceae</taxon>
        <taxon>Oculimacula</taxon>
    </lineage>
</organism>
<accession>A0ABR4C7A2</accession>
<protein>
    <recommendedName>
        <fullName evidence="6">NAD(P)-binding protein</fullName>
    </recommendedName>
</protein>
<dbReference type="Gene3D" id="3.40.50.720">
    <property type="entry name" value="NAD(P)-binding Rossmann-like Domain"/>
    <property type="match status" value="1"/>
</dbReference>
<dbReference type="EMBL" id="JAZHXI010000012">
    <property type="protein sequence ID" value="KAL2065814.1"/>
    <property type="molecule type" value="Genomic_DNA"/>
</dbReference>